<reference evidence="1 2" key="1">
    <citation type="submission" date="2016-10" db="EMBL/GenBank/DDBJ databases">
        <authorList>
            <person name="de Groot N.N."/>
        </authorList>
    </citation>
    <scope>NUCLEOTIDE SEQUENCE [LARGE SCALE GENOMIC DNA]</scope>
    <source>
        <strain evidence="1 2">LMG 2247</strain>
    </source>
</reference>
<dbReference type="EMBL" id="FNCJ01000006">
    <property type="protein sequence ID" value="SDH01106.1"/>
    <property type="molecule type" value="Genomic_DNA"/>
</dbReference>
<name>A0A1G7YXY0_9BURK</name>
<proteinExistence type="predicted"/>
<dbReference type="RefSeq" id="WP_176860757.1">
    <property type="nucleotide sequence ID" value="NZ_FNCJ01000006.1"/>
</dbReference>
<evidence type="ECO:0000313" key="2">
    <source>
        <dbReference type="Proteomes" id="UP000199706"/>
    </source>
</evidence>
<dbReference type="AlphaFoldDB" id="A0A1G7YXY0"/>
<sequence>MRCLFTDLRIAHPADPLVAPLVDPLVVHLLNRSAGSIPVDDMHTPRGAAA</sequence>
<evidence type="ECO:0000313" key="1">
    <source>
        <dbReference type="EMBL" id="SDH01106.1"/>
    </source>
</evidence>
<gene>
    <name evidence="1" type="ORF">SAMN05216466_106356</name>
</gene>
<organism evidence="1 2">
    <name type="scientific">Paraburkholderia phenazinium</name>
    <dbReference type="NCBI Taxonomy" id="60549"/>
    <lineage>
        <taxon>Bacteria</taxon>
        <taxon>Pseudomonadati</taxon>
        <taxon>Pseudomonadota</taxon>
        <taxon>Betaproteobacteria</taxon>
        <taxon>Burkholderiales</taxon>
        <taxon>Burkholderiaceae</taxon>
        <taxon>Paraburkholderia</taxon>
    </lineage>
</organism>
<protein>
    <submittedName>
        <fullName evidence="1">Uncharacterized protein</fullName>
    </submittedName>
</protein>
<accession>A0A1G7YXY0</accession>
<dbReference type="Proteomes" id="UP000199706">
    <property type="component" value="Unassembled WGS sequence"/>
</dbReference>